<gene>
    <name evidence="4" type="ORF">D9R08_17135</name>
</gene>
<sequence>MILKGSQRGGAKQLGLHLLKTEENEHVELHEIRGFVAEDVIGALREAEATAKGTRCSQYLFSVSLNPPETENVRVEVFENALASIEEKNGLSGQPRVVIFHEKEGRRHCHAVWSRIDAETMTAKPMSFYKNKLREVSRQLYLENGWQMPRGLIDPKDHDPRNFSLDEWQQAKRMGRHAGDLKEMIQEAWAVSDSSQTFAHALEERGLYLAKGDRRGHVAVTFEGEVISIARATGIKAKDLKSRIGDPDDLRNVEDTRKRIGEDILPRIKSHLDEARSVAKAEKEQLEQRREEMAYAHALERTRLDLGQKARAEQEARNRAERFRKGMAGLWDRLTGQHSKLVKQNEIEALWTMRRDQDQRQAVIEAQLKERQTLQLEIRAMRQRHAQALRELHFDAANYRLMKRGQEPKAKPSFERSKPPITTRQTKPQPQPQPEAQRQAPINQHKERLDQLQAKSIRPPQREEQNQERLRRLRESKRSPSDKGPELER</sequence>
<dbReference type="InterPro" id="IPR005094">
    <property type="entry name" value="Endonuclease_MobA/VirD2"/>
</dbReference>
<feature type="region of interest" description="Disordered" evidence="2">
    <location>
        <begin position="403"/>
        <end position="489"/>
    </location>
</feature>
<evidence type="ECO:0000313" key="4">
    <source>
        <dbReference type="EMBL" id="RMA40885.1"/>
    </source>
</evidence>
<comment type="caution">
    <text evidence="4">The sequence shown here is derived from an EMBL/GenBank/DDBJ whole genome shotgun (WGS) entry which is preliminary data.</text>
</comment>
<organism evidence="4 5">
    <name type="scientific">Rhodophyticola porphyridii</name>
    <dbReference type="NCBI Taxonomy" id="1852017"/>
    <lineage>
        <taxon>Bacteria</taxon>
        <taxon>Pseudomonadati</taxon>
        <taxon>Pseudomonadota</taxon>
        <taxon>Alphaproteobacteria</taxon>
        <taxon>Rhodobacterales</taxon>
        <taxon>Roseobacteraceae</taxon>
        <taxon>Rhodophyticola</taxon>
    </lineage>
</organism>
<accession>A0A3L9Y0I7</accession>
<dbReference type="RefSeq" id="WP_121899294.1">
    <property type="nucleotide sequence ID" value="NZ_RCNT01000010.1"/>
</dbReference>
<feature type="coiled-coil region" evidence="1">
    <location>
        <begin position="269"/>
        <end position="296"/>
    </location>
</feature>
<proteinExistence type="predicted"/>
<dbReference type="OrthoDB" id="1826980at2"/>
<dbReference type="EMBL" id="RCNT01000010">
    <property type="protein sequence ID" value="RMA40885.1"/>
    <property type="molecule type" value="Genomic_DNA"/>
</dbReference>
<evidence type="ECO:0000256" key="1">
    <source>
        <dbReference type="SAM" id="Coils"/>
    </source>
</evidence>
<evidence type="ECO:0000259" key="3">
    <source>
        <dbReference type="Pfam" id="PF03432"/>
    </source>
</evidence>
<feature type="compositionally biased region" description="Basic and acidic residues" evidence="2">
    <location>
        <begin position="460"/>
        <end position="470"/>
    </location>
</feature>
<dbReference type="AlphaFoldDB" id="A0A3L9Y0I7"/>
<evidence type="ECO:0000313" key="5">
    <source>
        <dbReference type="Proteomes" id="UP000281343"/>
    </source>
</evidence>
<feature type="compositionally biased region" description="Low complexity" evidence="2">
    <location>
        <begin position="419"/>
        <end position="442"/>
    </location>
</feature>
<feature type="compositionally biased region" description="Basic and acidic residues" evidence="2">
    <location>
        <begin position="476"/>
        <end position="489"/>
    </location>
</feature>
<feature type="domain" description="MobA/VirD2-like nuclease" evidence="3">
    <location>
        <begin position="22"/>
        <end position="146"/>
    </location>
</feature>
<dbReference type="Pfam" id="PF03432">
    <property type="entry name" value="Relaxase"/>
    <property type="match status" value="1"/>
</dbReference>
<reference evidence="4 5" key="1">
    <citation type="submission" date="2018-10" db="EMBL/GenBank/DDBJ databases">
        <authorList>
            <person name="Jung H.S."/>
            <person name="Jeon C.O."/>
        </authorList>
    </citation>
    <scope>NUCLEOTIDE SEQUENCE [LARGE SCALE GENOMIC DNA]</scope>
    <source>
        <strain evidence="4 5">MA-7-27</strain>
    </source>
</reference>
<protein>
    <submittedName>
        <fullName evidence="4">Relaxase</fullName>
    </submittedName>
</protein>
<dbReference type="Proteomes" id="UP000281343">
    <property type="component" value="Unassembled WGS sequence"/>
</dbReference>
<feature type="coiled-coil region" evidence="1">
    <location>
        <begin position="364"/>
        <end position="391"/>
    </location>
</feature>
<feature type="compositionally biased region" description="Basic and acidic residues" evidence="2">
    <location>
        <begin position="404"/>
        <end position="418"/>
    </location>
</feature>
<keyword evidence="1" id="KW-0175">Coiled coil</keyword>
<keyword evidence="5" id="KW-1185">Reference proteome</keyword>
<name>A0A3L9Y0I7_9RHOB</name>
<evidence type="ECO:0000256" key="2">
    <source>
        <dbReference type="SAM" id="MobiDB-lite"/>
    </source>
</evidence>